<sequence length="74" mass="8584">MVPSSLLWRSATPATTFRRALFQPPPFYTRRMVSFLLTTACQRPLCRSSEWMKTTDTEDLLMLGIRQIDVAFLD</sequence>
<evidence type="ECO:0000313" key="1">
    <source>
        <dbReference type="EMBL" id="KAD4585378.1"/>
    </source>
</evidence>
<name>A0A5N6NEH6_9ASTR</name>
<evidence type="ECO:0000313" key="2">
    <source>
        <dbReference type="Proteomes" id="UP000326396"/>
    </source>
</evidence>
<accession>A0A5N6NEH6</accession>
<comment type="caution">
    <text evidence="1">The sequence shown here is derived from an EMBL/GenBank/DDBJ whole genome shotgun (WGS) entry which is preliminary data.</text>
</comment>
<reference evidence="1 2" key="1">
    <citation type="submission" date="2019-05" db="EMBL/GenBank/DDBJ databases">
        <title>Mikania micrantha, genome provides insights into the molecular mechanism of rapid growth.</title>
        <authorList>
            <person name="Liu B."/>
        </authorList>
    </citation>
    <scope>NUCLEOTIDE SEQUENCE [LARGE SCALE GENOMIC DNA]</scope>
    <source>
        <strain evidence="1">NLD-2019</strain>
        <tissue evidence="1">Leaf</tissue>
    </source>
</reference>
<dbReference type="Proteomes" id="UP000326396">
    <property type="component" value="Linkage Group LG2"/>
</dbReference>
<dbReference type="AlphaFoldDB" id="A0A5N6NEH6"/>
<gene>
    <name evidence="1" type="ORF">E3N88_22979</name>
</gene>
<proteinExistence type="predicted"/>
<dbReference type="EMBL" id="SZYD01000012">
    <property type="protein sequence ID" value="KAD4585378.1"/>
    <property type="molecule type" value="Genomic_DNA"/>
</dbReference>
<keyword evidence="2" id="KW-1185">Reference proteome</keyword>
<organism evidence="1 2">
    <name type="scientific">Mikania micrantha</name>
    <name type="common">bitter vine</name>
    <dbReference type="NCBI Taxonomy" id="192012"/>
    <lineage>
        <taxon>Eukaryota</taxon>
        <taxon>Viridiplantae</taxon>
        <taxon>Streptophyta</taxon>
        <taxon>Embryophyta</taxon>
        <taxon>Tracheophyta</taxon>
        <taxon>Spermatophyta</taxon>
        <taxon>Magnoliopsida</taxon>
        <taxon>eudicotyledons</taxon>
        <taxon>Gunneridae</taxon>
        <taxon>Pentapetalae</taxon>
        <taxon>asterids</taxon>
        <taxon>campanulids</taxon>
        <taxon>Asterales</taxon>
        <taxon>Asteraceae</taxon>
        <taxon>Asteroideae</taxon>
        <taxon>Heliantheae alliance</taxon>
        <taxon>Eupatorieae</taxon>
        <taxon>Mikania</taxon>
    </lineage>
</organism>
<protein>
    <submittedName>
        <fullName evidence="1">Uncharacterized protein</fullName>
    </submittedName>
</protein>